<evidence type="ECO:0000259" key="2">
    <source>
        <dbReference type="PROSITE" id="PS50048"/>
    </source>
</evidence>
<sequence length="252" mass="27719">MATQGSVVFDVARMYTESKMKDMNGEIKRKVACATCRKARAKCDAEFKLVPKHGTKPATILLVSPCTKCIKKNTECKPALSEKDTPSSTNTRNSPKRALALEEPPSEPNYLRSNTTGIDPTPGNTKTCRNYSSTNGHTTRAHDHQVSNVAESYGNLPTTYNYQDLLLSQQQLWASLSQGYSPSTASSQVQGVHSDGGGQYLPSYVNNWEGPLTEQFHNQERLLYDYAVKLNQTRTAYPVTGGLNFSSLGNVN</sequence>
<keyword evidence="4" id="KW-1185">Reference proteome</keyword>
<feature type="compositionally biased region" description="Polar residues" evidence="1">
    <location>
        <begin position="111"/>
        <end position="138"/>
    </location>
</feature>
<protein>
    <recommendedName>
        <fullName evidence="2">Zn(2)-C6 fungal-type domain-containing protein</fullName>
    </recommendedName>
</protein>
<dbReference type="InParanoid" id="A0A0H2RVY0"/>
<dbReference type="Gene3D" id="4.10.240.10">
    <property type="entry name" value="Zn(2)-C6 fungal-type DNA-binding domain"/>
    <property type="match status" value="1"/>
</dbReference>
<evidence type="ECO:0000256" key="1">
    <source>
        <dbReference type="SAM" id="MobiDB-lite"/>
    </source>
</evidence>
<evidence type="ECO:0000313" key="4">
    <source>
        <dbReference type="Proteomes" id="UP000053477"/>
    </source>
</evidence>
<dbReference type="AlphaFoldDB" id="A0A0H2RVY0"/>
<dbReference type="InterPro" id="IPR036864">
    <property type="entry name" value="Zn2-C6_fun-type_DNA-bd_sf"/>
</dbReference>
<feature type="region of interest" description="Disordered" evidence="1">
    <location>
        <begin position="79"/>
        <end position="140"/>
    </location>
</feature>
<gene>
    <name evidence="3" type="ORF">SCHPADRAFT_226177</name>
</gene>
<dbReference type="InterPro" id="IPR001138">
    <property type="entry name" value="Zn2Cys6_DnaBD"/>
</dbReference>
<dbReference type="EMBL" id="KQ085919">
    <property type="protein sequence ID" value="KLO16210.1"/>
    <property type="molecule type" value="Genomic_DNA"/>
</dbReference>
<accession>A0A0H2RVY0</accession>
<dbReference type="Proteomes" id="UP000053477">
    <property type="component" value="Unassembled WGS sequence"/>
</dbReference>
<dbReference type="GO" id="GO:0000981">
    <property type="term" value="F:DNA-binding transcription factor activity, RNA polymerase II-specific"/>
    <property type="evidence" value="ECO:0007669"/>
    <property type="project" value="InterPro"/>
</dbReference>
<name>A0A0H2RVY0_9AGAM</name>
<dbReference type="GO" id="GO:0008270">
    <property type="term" value="F:zinc ion binding"/>
    <property type="evidence" value="ECO:0007669"/>
    <property type="project" value="InterPro"/>
</dbReference>
<organism evidence="3 4">
    <name type="scientific">Schizopora paradoxa</name>
    <dbReference type="NCBI Taxonomy" id="27342"/>
    <lineage>
        <taxon>Eukaryota</taxon>
        <taxon>Fungi</taxon>
        <taxon>Dikarya</taxon>
        <taxon>Basidiomycota</taxon>
        <taxon>Agaricomycotina</taxon>
        <taxon>Agaricomycetes</taxon>
        <taxon>Hymenochaetales</taxon>
        <taxon>Schizoporaceae</taxon>
        <taxon>Schizopora</taxon>
    </lineage>
</organism>
<feature type="domain" description="Zn(2)-C6 fungal-type" evidence="2">
    <location>
        <begin position="32"/>
        <end position="76"/>
    </location>
</feature>
<dbReference type="CDD" id="cd00067">
    <property type="entry name" value="GAL4"/>
    <property type="match status" value="1"/>
</dbReference>
<dbReference type="PROSITE" id="PS50048">
    <property type="entry name" value="ZN2_CY6_FUNGAL_2"/>
    <property type="match status" value="1"/>
</dbReference>
<reference evidence="3 4" key="1">
    <citation type="submission" date="2015-04" db="EMBL/GenBank/DDBJ databases">
        <title>Complete genome sequence of Schizopora paradoxa KUC8140, a cosmopolitan wood degrader in East Asia.</title>
        <authorList>
            <consortium name="DOE Joint Genome Institute"/>
            <person name="Min B."/>
            <person name="Park H."/>
            <person name="Jang Y."/>
            <person name="Kim J.-J."/>
            <person name="Kim K.H."/>
            <person name="Pangilinan J."/>
            <person name="Lipzen A."/>
            <person name="Riley R."/>
            <person name="Grigoriev I.V."/>
            <person name="Spatafora J.W."/>
            <person name="Choi I.-G."/>
        </authorList>
    </citation>
    <scope>NUCLEOTIDE SEQUENCE [LARGE SCALE GENOMIC DNA]</scope>
    <source>
        <strain evidence="3 4">KUC8140</strain>
    </source>
</reference>
<evidence type="ECO:0000313" key="3">
    <source>
        <dbReference type="EMBL" id="KLO16210.1"/>
    </source>
</evidence>
<proteinExistence type="predicted"/>
<dbReference type="SUPFAM" id="SSF57701">
    <property type="entry name" value="Zn2/Cys6 DNA-binding domain"/>
    <property type="match status" value="1"/>
</dbReference>